<reference evidence="2 3" key="1">
    <citation type="submission" date="2024-05" db="EMBL/GenBank/DDBJ databases">
        <title>The nuclear and mitochondrial genome assemblies of Tetragonisca angustula (Apidae: Meliponini), a tiny yet remarkable pollinator in the Neotropics.</title>
        <authorList>
            <person name="Ferrari R."/>
            <person name="Ricardo P.C."/>
            <person name="Dias F.C."/>
            <person name="Araujo N.S."/>
            <person name="Soares D.O."/>
            <person name="Zhou Q.-S."/>
            <person name="Zhu C.-D."/>
            <person name="Coutinho L."/>
            <person name="Airas M.C."/>
            <person name="Batista T.M."/>
        </authorList>
    </citation>
    <scope>NUCLEOTIDE SEQUENCE [LARGE SCALE GENOMIC DNA]</scope>
    <source>
        <strain evidence="2">ASF017062</strain>
        <tissue evidence="2">Abdomen</tissue>
    </source>
</reference>
<evidence type="ECO:0000256" key="1">
    <source>
        <dbReference type="SAM" id="MobiDB-lite"/>
    </source>
</evidence>
<evidence type="ECO:0000313" key="2">
    <source>
        <dbReference type="EMBL" id="KAK9297896.1"/>
    </source>
</evidence>
<name>A0AAW0ZMD5_9HYME</name>
<dbReference type="EMBL" id="JAWNGG020000183">
    <property type="protein sequence ID" value="KAK9297896.1"/>
    <property type="molecule type" value="Genomic_DNA"/>
</dbReference>
<dbReference type="Proteomes" id="UP001432146">
    <property type="component" value="Unassembled WGS sequence"/>
</dbReference>
<proteinExistence type="predicted"/>
<keyword evidence="3" id="KW-1185">Reference proteome</keyword>
<organism evidence="2 3">
    <name type="scientific">Tetragonisca angustula</name>
    <dbReference type="NCBI Taxonomy" id="166442"/>
    <lineage>
        <taxon>Eukaryota</taxon>
        <taxon>Metazoa</taxon>
        <taxon>Ecdysozoa</taxon>
        <taxon>Arthropoda</taxon>
        <taxon>Hexapoda</taxon>
        <taxon>Insecta</taxon>
        <taxon>Pterygota</taxon>
        <taxon>Neoptera</taxon>
        <taxon>Endopterygota</taxon>
        <taxon>Hymenoptera</taxon>
        <taxon>Apocrita</taxon>
        <taxon>Aculeata</taxon>
        <taxon>Apoidea</taxon>
        <taxon>Anthophila</taxon>
        <taxon>Apidae</taxon>
        <taxon>Tetragonisca</taxon>
    </lineage>
</organism>
<protein>
    <submittedName>
        <fullName evidence="2">Uncharacterized protein</fullName>
    </submittedName>
</protein>
<gene>
    <name evidence="2" type="ORF">QLX08_008555</name>
</gene>
<feature type="region of interest" description="Disordered" evidence="1">
    <location>
        <begin position="1"/>
        <end position="42"/>
    </location>
</feature>
<dbReference type="AlphaFoldDB" id="A0AAW0ZMD5"/>
<accession>A0AAW0ZMD5</accession>
<comment type="caution">
    <text evidence="2">The sequence shown here is derived from an EMBL/GenBank/DDBJ whole genome shotgun (WGS) entry which is preliminary data.</text>
</comment>
<sequence>MGGERSEHGVSCTREPASLNRAGNRAQDRGQSTGHEAVHNTRRQARLQFRGLIMIPADGSRLYPVSLYCEVERLLISH</sequence>
<evidence type="ECO:0000313" key="3">
    <source>
        <dbReference type="Proteomes" id="UP001432146"/>
    </source>
</evidence>